<name>A0A3B5BDF0_9TELE</name>
<dbReference type="AlphaFoldDB" id="A0A3B5BDF0"/>
<evidence type="ECO:0000313" key="1">
    <source>
        <dbReference type="Ensembl" id="ENSSPAP00000023822.1"/>
    </source>
</evidence>
<sequence>MIDGFAVKLFKHKGKLNVGLVTLQMNNIIISLKSEGTFKTPQAELKLNKEYDDYLCHVWSRRKIFFFKCY</sequence>
<organism evidence="1">
    <name type="scientific">Stegastes partitus</name>
    <name type="common">bicolor damselfish</name>
    <dbReference type="NCBI Taxonomy" id="144197"/>
    <lineage>
        <taxon>Eukaryota</taxon>
        <taxon>Metazoa</taxon>
        <taxon>Chordata</taxon>
        <taxon>Craniata</taxon>
        <taxon>Vertebrata</taxon>
        <taxon>Euteleostomi</taxon>
        <taxon>Actinopterygii</taxon>
        <taxon>Neopterygii</taxon>
        <taxon>Teleostei</taxon>
        <taxon>Neoteleostei</taxon>
        <taxon>Acanthomorphata</taxon>
        <taxon>Ovalentaria</taxon>
        <taxon>Pomacentridae</taxon>
        <taxon>Stegastes</taxon>
    </lineage>
</organism>
<dbReference type="Ensembl" id="ENSSPAT00000024204.1">
    <property type="protein sequence ID" value="ENSSPAP00000023822.1"/>
    <property type="gene ID" value="ENSSPAG00000017954.1"/>
</dbReference>
<reference evidence="1" key="1">
    <citation type="submission" date="2023-09" db="UniProtKB">
        <authorList>
            <consortium name="Ensembl"/>
        </authorList>
    </citation>
    <scope>IDENTIFICATION</scope>
</reference>
<proteinExistence type="predicted"/>
<protein>
    <submittedName>
        <fullName evidence="1">Uncharacterized protein</fullName>
    </submittedName>
</protein>
<accession>A0A3B5BDF0</accession>